<dbReference type="Proteomes" id="UP000789901">
    <property type="component" value="Unassembled WGS sequence"/>
</dbReference>
<keyword evidence="3" id="KW-1185">Reference proteome</keyword>
<feature type="compositionally biased region" description="Polar residues" evidence="1">
    <location>
        <begin position="68"/>
        <end position="83"/>
    </location>
</feature>
<evidence type="ECO:0000313" key="2">
    <source>
        <dbReference type="EMBL" id="CAG8848314.1"/>
    </source>
</evidence>
<dbReference type="EMBL" id="CAJVQB010091464">
    <property type="protein sequence ID" value="CAG8848314.1"/>
    <property type="molecule type" value="Genomic_DNA"/>
</dbReference>
<organism evidence="2 3">
    <name type="scientific">Gigaspora margarita</name>
    <dbReference type="NCBI Taxonomy" id="4874"/>
    <lineage>
        <taxon>Eukaryota</taxon>
        <taxon>Fungi</taxon>
        <taxon>Fungi incertae sedis</taxon>
        <taxon>Mucoromycota</taxon>
        <taxon>Glomeromycotina</taxon>
        <taxon>Glomeromycetes</taxon>
        <taxon>Diversisporales</taxon>
        <taxon>Gigasporaceae</taxon>
        <taxon>Gigaspora</taxon>
    </lineage>
</organism>
<feature type="region of interest" description="Disordered" evidence="1">
    <location>
        <begin position="59"/>
        <end position="83"/>
    </location>
</feature>
<comment type="caution">
    <text evidence="2">The sequence shown here is derived from an EMBL/GenBank/DDBJ whole genome shotgun (WGS) entry which is preliminary data.</text>
</comment>
<gene>
    <name evidence="2" type="ORF">GMARGA_LOCUS39124</name>
</gene>
<evidence type="ECO:0000313" key="3">
    <source>
        <dbReference type="Proteomes" id="UP000789901"/>
    </source>
</evidence>
<feature type="non-terminal residue" evidence="2">
    <location>
        <position position="83"/>
    </location>
</feature>
<sequence length="83" mass="9685">LQGPKQKYGLRIDYAKKALDLAIRTNKVEEFVSHLKTFIEVTKTNMFTQYIVQSTDQNNEDESRKVTETFNNNTITLQNSEKK</sequence>
<reference evidence="2 3" key="1">
    <citation type="submission" date="2021-06" db="EMBL/GenBank/DDBJ databases">
        <authorList>
            <person name="Kallberg Y."/>
            <person name="Tangrot J."/>
            <person name="Rosling A."/>
        </authorList>
    </citation>
    <scope>NUCLEOTIDE SEQUENCE [LARGE SCALE GENOMIC DNA]</scope>
    <source>
        <strain evidence="2 3">120-4 pot B 10/14</strain>
    </source>
</reference>
<evidence type="ECO:0000256" key="1">
    <source>
        <dbReference type="SAM" id="MobiDB-lite"/>
    </source>
</evidence>
<name>A0ABN7X7B4_GIGMA</name>
<protein>
    <submittedName>
        <fullName evidence="2">45163_t:CDS:1</fullName>
    </submittedName>
</protein>
<accession>A0ABN7X7B4</accession>
<feature type="non-terminal residue" evidence="2">
    <location>
        <position position="1"/>
    </location>
</feature>
<proteinExistence type="predicted"/>